<name>A0A9E7I1S7_9LILI</name>
<keyword evidence="9" id="KW-0408">Iron</keyword>
<dbReference type="Pfam" id="PF03188">
    <property type="entry name" value="Cytochrom_B561"/>
    <property type="match status" value="1"/>
</dbReference>
<evidence type="ECO:0000256" key="7">
    <source>
        <dbReference type="ARBA" id="ARBA00022982"/>
    </source>
</evidence>
<keyword evidence="4" id="KW-0349">Heme</keyword>
<evidence type="ECO:0000256" key="3">
    <source>
        <dbReference type="ARBA" id="ARBA00022448"/>
    </source>
</evidence>
<feature type="transmembrane region" description="Helical" evidence="11">
    <location>
        <begin position="159"/>
        <end position="177"/>
    </location>
</feature>
<evidence type="ECO:0000256" key="10">
    <source>
        <dbReference type="ARBA" id="ARBA00023136"/>
    </source>
</evidence>
<feature type="transmembrane region" description="Helical" evidence="11">
    <location>
        <begin position="189"/>
        <end position="212"/>
    </location>
</feature>
<dbReference type="GO" id="GO:0046872">
    <property type="term" value="F:metal ion binding"/>
    <property type="evidence" value="ECO:0007669"/>
    <property type="project" value="UniProtKB-KW"/>
</dbReference>
<dbReference type="Gene3D" id="1.20.120.1770">
    <property type="match status" value="1"/>
</dbReference>
<comment type="cofactor">
    <cofactor evidence="1">
        <name>heme b</name>
        <dbReference type="ChEBI" id="CHEBI:60344"/>
    </cofactor>
</comment>
<feature type="non-terminal residue" evidence="13">
    <location>
        <position position="1"/>
    </location>
</feature>
<feature type="domain" description="Cytochrome b561" evidence="12">
    <location>
        <begin position="51"/>
        <end position="251"/>
    </location>
</feature>
<evidence type="ECO:0000256" key="6">
    <source>
        <dbReference type="ARBA" id="ARBA00022723"/>
    </source>
</evidence>
<feature type="transmembrane region" description="Helical" evidence="11">
    <location>
        <begin position="86"/>
        <end position="108"/>
    </location>
</feature>
<dbReference type="GO" id="GO:0016020">
    <property type="term" value="C:membrane"/>
    <property type="evidence" value="ECO:0007669"/>
    <property type="project" value="UniProtKB-SubCell"/>
</dbReference>
<keyword evidence="3" id="KW-0813">Transport</keyword>
<keyword evidence="5 11" id="KW-0812">Transmembrane</keyword>
<evidence type="ECO:0000256" key="2">
    <source>
        <dbReference type="ARBA" id="ARBA00004141"/>
    </source>
</evidence>
<dbReference type="PANTHER" id="PTHR15422">
    <property type="entry name" value="OS05G0565100 PROTEIN"/>
    <property type="match status" value="1"/>
</dbReference>
<keyword evidence="14" id="KW-1185">Reference proteome</keyword>
<protein>
    <submittedName>
        <fullName evidence="13">Eukaryotic cytochrome b561</fullName>
    </submittedName>
</protein>
<gene>
    <name evidence="13" type="ORF">MUK42_05994</name>
</gene>
<keyword evidence="8 11" id="KW-1133">Transmembrane helix</keyword>
<evidence type="ECO:0000256" key="9">
    <source>
        <dbReference type="ARBA" id="ARBA00023004"/>
    </source>
</evidence>
<dbReference type="AlphaFoldDB" id="A0A9E7I1S7"/>
<feature type="transmembrane region" description="Helical" evidence="11">
    <location>
        <begin position="120"/>
        <end position="147"/>
    </location>
</feature>
<evidence type="ECO:0000256" key="1">
    <source>
        <dbReference type="ARBA" id="ARBA00001970"/>
    </source>
</evidence>
<proteinExistence type="predicted"/>
<feature type="transmembrane region" description="Helical" evidence="11">
    <location>
        <begin position="37"/>
        <end position="55"/>
    </location>
</feature>
<dbReference type="EMBL" id="CP097510">
    <property type="protein sequence ID" value="URE41032.1"/>
    <property type="molecule type" value="Genomic_DNA"/>
</dbReference>
<keyword evidence="7" id="KW-0249">Electron transport</keyword>
<feature type="transmembrane region" description="Helical" evidence="11">
    <location>
        <begin position="224"/>
        <end position="243"/>
    </location>
</feature>
<evidence type="ECO:0000256" key="5">
    <source>
        <dbReference type="ARBA" id="ARBA00022692"/>
    </source>
</evidence>
<dbReference type="OrthoDB" id="19261at2759"/>
<evidence type="ECO:0000256" key="11">
    <source>
        <dbReference type="SAM" id="Phobius"/>
    </source>
</evidence>
<dbReference type="InterPro" id="IPR045150">
    <property type="entry name" value="CYB561D1/2"/>
</dbReference>
<accession>A0A9E7I1S7</accession>
<comment type="subcellular location">
    <subcellularLocation>
        <location evidence="2">Membrane</location>
        <topology evidence="2">Multi-pass membrane protein</topology>
    </subcellularLocation>
</comment>
<evidence type="ECO:0000313" key="13">
    <source>
        <dbReference type="EMBL" id="URE41027.1"/>
    </source>
</evidence>
<reference evidence="13" key="1">
    <citation type="submission" date="2022-05" db="EMBL/GenBank/DDBJ databases">
        <title>The Musa troglodytarum L. genome provides insights into the mechanism of non-climacteric behaviour and enrichment of carotenoids.</title>
        <authorList>
            <person name="Wang J."/>
        </authorList>
    </citation>
    <scope>NUCLEOTIDE SEQUENCE</scope>
    <source>
        <tissue evidence="13">Leaf</tissue>
    </source>
</reference>
<dbReference type="PANTHER" id="PTHR15422:SF24">
    <property type="entry name" value="DOMON RELATED DOMAIN-CONTAINING PROTEIN"/>
    <property type="match status" value="1"/>
</dbReference>
<dbReference type="Proteomes" id="UP001055439">
    <property type="component" value="Chromosome 8"/>
</dbReference>
<dbReference type="CDD" id="cd08760">
    <property type="entry name" value="Cyt_b561_FRRS1_like"/>
    <property type="match status" value="1"/>
</dbReference>
<evidence type="ECO:0000313" key="14">
    <source>
        <dbReference type="Proteomes" id="UP001055439"/>
    </source>
</evidence>
<dbReference type="GO" id="GO:0020037">
    <property type="term" value="F:heme binding"/>
    <property type="evidence" value="ECO:0007669"/>
    <property type="project" value="TreeGrafter"/>
</dbReference>
<dbReference type="EMBL" id="CP097510">
    <property type="protein sequence ID" value="URE41027.1"/>
    <property type="molecule type" value="Genomic_DNA"/>
</dbReference>
<dbReference type="PROSITE" id="PS50939">
    <property type="entry name" value="CYTOCHROME_B561"/>
    <property type="match status" value="1"/>
</dbReference>
<evidence type="ECO:0000259" key="12">
    <source>
        <dbReference type="PROSITE" id="PS50939"/>
    </source>
</evidence>
<keyword evidence="10 11" id="KW-0472">Membrane</keyword>
<dbReference type="InterPro" id="IPR006593">
    <property type="entry name" value="Cyt_b561/ferric_Rdtase_TM"/>
</dbReference>
<keyword evidence="6" id="KW-0479">Metal-binding</keyword>
<sequence length="281" mass="31202">GKKVDKGMWIIHGSQACGLSTSALPERKQDMLASGRHAIVMVLGSSMAASLLPSLGSSRETPRLVQTHRISQPNPLQLTPELSFQIGVHAFLLWASVGFLMPVGIIIIRKSHRVECNKRLKVLFYAHLIVQITAILLATAAAVLSLINFENSFDNTHQRIGLAVYAFIWIQPVIAFFRPHRGIKMRSAWCFVHWLLGTGVCVLGIANVYVGLHAFHERTSRSVRPWAVLFTTEVSIFAFVYLIQGRWDHMMKEGAILDEQVAPTSHLTSPSSNQKELTVAS</sequence>
<dbReference type="GO" id="GO:0140575">
    <property type="term" value="F:transmembrane monodehydroascorbate reductase activity"/>
    <property type="evidence" value="ECO:0007669"/>
    <property type="project" value="InterPro"/>
</dbReference>
<evidence type="ECO:0000256" key="8">
    <source>
        <dbReference type="ARBA" id="ARBA00022989"/>
    </source>
</evidence>
<evidence type="ECO:0000256" key="4">
    <source>
        <dbReference type="ARBA" id="ARBA00022617"/>
    </source>
</evidence>
<organism evidence="13 14">
    <name type="scientific">Musa troglodytarum</name>
    <name type="common">fe'i banana</name>
    <dbReference type="NCBI Taxonomy" id="320322"/>
    <lineage>
        <taxon>Eukaryota</taxon>
        <taxon>Viridiplantae</taxon>
        <taxon>Streptophyta</taxon>
        <taxon>Embryophyta</taxon>
        <taxon>Tracheophyta</taxon>
        <taxon>Spermatophyta</taxon>
        <taxon>Magnoliopsida</taxon>
        <taxon>Liliopsida</taxon>
        <taxon>Zingiberales</taxon>
        <taxon>Musaceae</taxon>
        <taxon>Musa</taxon>
    </lineage>
</organism>
<dbReference type="SMART" id="SM00665">
    <property type="entry name" value="B561"/>
    <property type="match status" value="1"/>
</dbReference>